<dbReference type="AlphaFoldDB" id="A0A8J6BQF6"/>
<evidence type="ECO:0000313" key="2">
    <source>
        <dbReference type="EMBL" id="KAG8089680.1"/>
    </source>
</evidence>
<organism evidence="2 3">
    <name type="scientific">Zizania palustris</name>
    <name type="common">Northern wild rice</name>
    <dbReference type="NCBI Taxonomy" id="103762"/>
    <lineage>
        <taxon>Eukaryota</taxon>
        <taxon>Viridiplantae</taxon>
        <taxon>Streptophyta</taxon>
        <taxon>Embryophyta</taxon>
        <taxon>Tracheophyta</taxon>
        <taxon>Spermatophyta</taxon>
        <taxon>Magnoliopsida</taxon>
        <taxon>Liliopsida</taxon>
        <taxon>Poales</taxon>
        <taxon>Poaceae</taxon>
        <taxon>BOP clade</taxon>
        <taxon>Oryzoideae</taxon>
        <taxon>Oryzeae</taxon>
        <taxon>Zizaniinae</taxon>
        <taxon>Zizania</taxon>
    </lineage>
</organism>
<feature type="compositionally biased region" description="Basic and acidic residues" evidence="1">
    <location>
        <begin position="122"/>
        <end position="135"/>
    </location>
</feature>
<comment type="caution">
    <text evidence="2">The sequence shown here is derived from an EMBL/GenBank/DDBJ whole genome shotgun (WGS) entry which is preliminary data.</text>
</comment>
<gene>
    <name evidence="2" type="ORF">GUJ93_ZPchr0011g28058</name>
</gene>
<accession>A0A8J6BQF6</accession>
<sequence>MVGTGSGRAADGTTLNLLLVVLRVHFPNHANLTRPFVTSNLESTDSPSFFEPISLVAYAEEDYASAATEALVRPWQEEAAGGSRDASQIGYEGSRRSHGGRQRPVGAATRLSGGGLRRGHGDRRERRQRGDRAEA</sequence>
<feature type="region of interest" description="Disordered" evidence="1">
    <location>
        <begin position="76"/>
        <end position="135"/>
    </location>
</feature>
<proteinExistence type="predicted"/>
<evidence type="ECO:0000313" key="3">
    <source>
        <dbReference type="Proteomes" id="UP000729402"/>
    </source>
</evidence>
<reference evidence="2" key="1">
    <citation type="journal article" date="2021" name="bioRxiv">
        <title>Whole Genome Assembly and Annotation of Northern Wild Rice, Zizania palustris L., Supports a Whole Genome Duplication in the Zizania Genus.</title>
        <authorList>
            <person name="Haas M."/>
            <person name="Kono T."/>
            <person name="Macchietto M."/>
            <person name="Millas R."/>
            <person name="McGilp L."/>
            <person name="Shao M."/>
            <person name="Duquette J."/>
            <person name="Hirsch C.N."/>
            <person name="Kimball J."/>
        </authorList>
    </citation>
    <scope>NUCLEOTIDE SEQUENCE</scope>
    <source>
        <tissue evidence="2">Fresh leaf tissue</tissue>
    </source>
</reference>
<dbReference type="Proteomes" id="UP000729402">
    <property type="component" value="Unassembled WGS sequence"/>
</dbReference>
<name>A0A8J6BQF6_ZIZPA</name>
<keyword evidence="3" id="KW-1185">Reference proteome</keyword>
<dbReference type="EMBL" id="JAAALK010000081">
    <property type="protein sequence ID" value="KAG8089680.1"/>
    <property type="molecule type" value="Genomic_DNA"/>
</dbReference>
<evidence type="ECO:0000256" key="1">
    <source>
        <dbReference type="SAM" id="MobiDB-lite"/>
    </source>
</evidence>
<protein>
    <submittedName>
        <fullName evidence="2">Uncharacterized protein</fullName>
    </submittedName>
</protein>
<reference evidence="2" key="2">
    <citation type="submission" date="2021-02" db="EMBL/GenBank/DDBJ databases">
        <authorList>
            <person name="Kimball J.A."/>
            <person name="Haas M.W."/>
            <person name="Macchietto M."/>
            <person name="Kono T."/>
            <person name="Duquette J."/>
            <person name="Shao M."/>
        </authorList>
    </citation>
    <scope>NUCLEOTIDE SEQUENCE</scope>
    <source>
        <tissue evidence="2">Fresh leaf tissue</tissue>
    </source>
</reference>